<feature type="active site" evidence="5">
    <location>
        <position position="241"/>
    </location>
</feature>
<protein>
    <recommendedName>
        <fullName evidence="4">tRNA-splicing endonuclease subunit Sen34</fullName>
        <ecNumber evidence="4">4.6.1.16</ecNumber>
    </recommendedName>
</protein>
<dbReference type="Pfam" id="PF01974">
    <property type="entry name" value="tRNA_int_endo"/>
    <property type="match status" value="1"/>
</dbReference>
<keyword evidence="10" id="KW-1185">Reference proteome</keyword>
<feature type="domain" description="tRNA intron endonuclease catalytic" evidence="7">
    <location>
        <begin position="225"/>
        <end position="293"/>
    </location>
</feature>
<evidence type="ECO:0000259" key="7">
    <source>
        <dbReference type="Pfam" id="PF01974"/>
    </source>
</evidence>
<dbReference type="GO" id="GO:0003676">
    <property type="term" value="F:nucleic acid binding"/>
    <property type="evidence" value="ECO:0007669"/>
    <property type="project" value="InterPro"/>
</dbReference>
<organism evidence="9 10">
    <name type="scientific">Jaminaea rosea</name>
    <dbReference type="NCBI Taxonomy" id="1569628"/>
    <lineage>
        <taxon>Eukaryota</taxon>
        <taxon>Fungi</taxon>
        <taxon>Dikarya</taxon>
        <taxon>Basidiomycota</taxon>
        <taxon>Ustilaginomycotina</taxon>
        <taxon>Exobasidiomycetes</taxon>
        <taxon>Microstromatales</taxon>
        <taxon>Microstromatales incertae sedis</taxon>
        <taxon>Jaminaea</taxon>
    </lineage>
</organism>
<dbReference type="EMBL" id="KZ819667">
    <property type="protein sequence ID" value="PWN27838.1"/>
    <property type="molecule type" value="Genomic_DNA"/>
</dbReference>
<dbReference type="RefSeq" id="XP_025362450.1">
    <property type="nucleotide sequence ID" value="XM_025507544.1"/>
</dbReference>
<dbReference type="Gene3D" id="3.40.1350.10">
    <property type="match status" value="1"/>
</dbReference>
<dbReference type="CDD" id="cd22363">
    <property type="entry name" value="tRNA-intron_lyase_C"/>
    <property type="match status" value="1"/>
</dbReference>
<dbReference type="GeneID" id="37029367"/>
<evidence type="ECO:0000256" key="2">
    <source>
        <dbReference type="ARBA" id="ARBA00022694"/>
    </source>
</evidence>
<dbReference type="STRING" id="1569628.A0A316USS4"/>
<dbReference type="PANTHER" id="PTHR13070">
    <property type="entry name" value="TRNA-SPLICING ENDONUCLEASE SUBUNIT SEN34-RELATED"/>
    <property type="match status" value="1"/>
</dbReference>
<feature type="compositionally biased region" description="Basic and acidic residues" evidence="6">
    <location>
        <begin position="101"/>
        <end position="126"/>
    </location>
</feature>
<gene>
    <name evidence="9" type="ORF">BDZ90DRAFT_246221</name>
</gene>
<comment type="function">
    <text evidence="4">Constitutes one of the two catalytic subunit of the tRNA-splicing endonuclease complex, a complex responsible for identification and cleavage of the splice sites in pre-tRNA. It cleaves pre-tRNA at the 5'- and 3'-splice sites to release the intron. The products are an intron and two tRNA half-molecules bearing 2',3'-cyclic phosphate and 5'-OH termini. There are no conserved sequences at the splice sites, but the intron is invariably located at the same site in the gene, placing the splice sites an invariant distance from the constant structural features of the tRNA body.</text>
</comment>
<feature type="compositionally biased region" description="Polar residues" evidence="6">
    <location>
        <begin position="1"/>
        <end position="11"/>
    </location>
</feature>
<evidence type="ECO:0000256" key="4">
    <source>
        <dbReference type="PIRNR" id="PIRNR017250"/>
    </source>
</evidence>
<dbReference type="InterPro" id="IPR016690">
    <property type="entry name" value="TSEN34"/>
</dbReference>
<feature type="region of interest" description="Disordered" evidence="6">
    <location>
        <begin position="144"/>
        <end position="163"/>
    </location>
</feature>
<dbReference type="InterPro" id="IPR036167">
    <property type="entry name" value="tRNA_intron_Endo_cat-like_sf"/>
</dbReference>
<dbReference type="Pfam" id="PF26577">
    <property type="entry name" value="TSEN34_N"/>
    <property type="match status" value="1"/>
</dbReference>
<dbReference type="InterPro" id="IPR011856">
    <property type="entry name" value="tRNA_endonuc-like_dom_sf"/>
</dbReference>
<dbReference type="PIRSF" id="PIRSF017250">
    <property type="entry name" value="tRNA_splic_SEN34"/>
    <property type="match status" value="1"/>
</dbReference>
<dbReference type="GO" id="GO:0000213">
    <property type="term" value="F:tRNA-intron lyase activity"/>
    <property type="evidence" value="ECO:0007669"/>
    <property type="project" value="UniProtKB-UniRule"/>
</dbReference>
<evidence type="ECO:0000256" key="6">
    <source>
        <dbReference type="SAM" id="MobiDB-lite"/>
    </source>
</evidence>
<keyword evidence="3 4" id="KW-0456">Lyase</keyword>
<dbReference type="OrthoDB" id="48041at2759"/>
<dbReference type="SUPFAM" id="SSF53032">
    <property type="entry name" value="tRNA-intron endonuclease catalytic domain-like"/>
    <property type="match status" value="1"/>
</dbReference>
<proteinExistence type="inferred from homology"/>
<evidence type="ECO:0000313" key="9">
    <source>
        <dbReference type="EMBL" id="PWN27838.1"/>
    </source>
</evidence>
<feature type="region of interest" description="Disordered" evidence="6">
    <location>
        <begin position="99"/>
        <end position="126"/>
    </location>
</feature>
<dbReference type="EC" id="4.6.1.16" evidence="4"/>
<evidence type="ECO:0000259" key="8">
    <source>
        <dbReference type="Pfam" id="PF26577"/>
    </source>
</evidence>
<name>A0A316USS4_9BASI</name>
<dbReference type="AlphaFoldDB" id="A0A316USS4"/>
<dbReference type="InterPro" id="IPR059049">
    <property type="entry name" value="TSEN34_N"/>
</dbReference>
<keyword evidence="2 4" id="KW-0819">tRNA processing</keyword>
<feature type="domain" description="TSEN34 N-terminal" evidence="8">
    <location>
        <begin position="33"/>
        <end position="92"/>
    </location>
</feature>
<dbReference type="InterPro" id="IPR006677">
    <property type="entry name" value="tRNA_intron_Endonuc_cat-like"/>
</dbReference>
<evidence type="ECO:0000256" key="1">
    <source>
        <dbReference type="ARBA" id="ARBA00008078"/>
    </source>
</evidence>
<evidence type="ECO:0000313" key="10">
    <source>
        <dbReference type="Proteomes" id="UP000245884"/>
    </source>
</evidence>
<dbReference type="GO" id="GO:0000214">
    <property type="term" value="C:tRNA-intron endonuclease complex"/>
    <property type="evidence" value="ECO:0007669"/>
    <property type="project" value="UniProtKB-UniRule"/>
</dbReference>
<sequence length="314" mass="34361">MAVAGPSSSKATPRRVPISILPPSSPGSDPISLVWSPNDVLYLRSQHRIMGILTGSLPLLPQQNAYLGVPLQLMPEEVQLLLSRDAVVLVDDEEAHAMGPSREEWQRWSGEREKERREERRQSAIQAREHRIAFEEALKKGKGAKAAKQDAAEAGGSTPAVAEPTEEELRLIAYSHITAGASDDLPWYSGPNKAAHDRLVSLYFSPSSHTTRSLVFSSLNSPPYNYFLSCGLRFGGDFVAYPGDPFRYHSHYTLTVPKDRNEGIAAGKLIADGRLGTAVKKVHVLATKDERGEGIDEGEGKPIFFSLTWAGFGT</sequence>
<evidence type="ECO:0000256" key="3">
    <source>
        <dbReference type="ARBA" id="ARBA00023239"/>
    </source>
</evidence>
<evidence type="ECO:0000256" key="5">
    <source>
        <dbReference type="PIRSR" id="PIRSR017250-50"/>
    </source>
</evidence>
<reference evidence="9 10" key="1">
    <citation type="journal article" date="2018" name="Mol. Biol. Evol.">
        <title>Broad Genomic Sampling Reveals a Smut Pathogenic Ancestry of the Fungal Clade Ustilaginomycotina.</title>
        <authorList>
            <person name="Kijpornyongpan T."/>
            <person name="Mondo S.J."/>
            <person name="Barry K."/>
            <person name="Sandor L."/>
            <person name="Lee J."/>
            <person name="Lipzen A."/>
            <person name="Pangilinan J."/>
            <person name="LaButti K."/>
            <person name="Hainaut M."/>
            <person name="Henrissat B."/>
            <person name="Grigoriev I.V."/>
            <person name="Spatafora J.W."/>
            <person name="Aime M.C."/>
        </authorList>
    </citation>
    <scope>NUCLEOTIDE SEQUENCE [LARGE SCALE GENOMIC DNA]</scope>
    <source>
        <strain evidence="9 10">MCA 5214</strain>
    </source>
</reference>
<dbReference type="PANTHER" id="PTHR13070:SF0">
    <property type="entry name" value="TRNA-SPLICING ENDONUCLEASE SUBUNIT SEN34"/>
    <property type="match status" value="1"/>
</dbReference>
<feature type="region of interest" description="Disordered" evidence="6">
    <location>
        <begin position="1"/>
        <end position="23"/>
    </location>
</feature>
<dbReference type="Proteomes" id="UP000245884">
    <property type="component" value="Unassembled WGS sequence"/>
</dbReference>
<feature type="active site" evidence="5">
    <location>
        <position position="281"/>
    </location>
</feature>
<accession>A0A316USS4</accession>
<feature type="active site" evidence="5">
    <location>
        <position position="249"/>
    </location>
</feature>
<comment type="similarity">
    <text evidence="1 4">Belongs to the tRNA-intron endonuclease family.</text>
</comment>
<dbReference type="GO" id="GO:0000379">
    <property type="term" value="P:tRNA-type intron splice site recognition and cleavage"/>
    <property type="evidence" value="ECO:0007669"/>
    <property type="project" value="UniProtKB-UniRule"/>
</dbReference>